<dbReference type="GO" id="GO:0080122">
    <property type="term" value="F:AMP transmembrane transporter activity"/>
    <property type="evidence" value="ECO:0007669"/>
    <property type="project" value="TreeGrafter"/>
</dbReference>
<evidence type="ECO:0000256" key="8">
    <source>
        <dbReference type="ARBA" id="ARBA00023140"/>
    </source>
</evidence>
<dbReference type="GO" id="GO:0051724">
    <property type="term" value="F:NAD transmembrane transporter activity"/>
    <property type="evidence" value="ECO:0007669"/>
    <property type="project" value="TreeGrafter"/>
</dbReference>
<evidence type="ECO:0000256" key="1">
    <source>
        <dbReference type="ARBA" id="ARBA00004585"/>
    </source>
</evidence>
<evidence type="ECO:0000256" key="10">
    <source>
        <dbReference type="RuleBase" id="RU000488"/>
    </source>
</evidence>
<organism evidence="11 12">
    <name type="scientific">Diaphorina citri</name>
    <name type="common">Asian citrus psyllid</name>
    <dbReference type="NCBI Taxonomy" id="121845"/>
    <lineage>
        <taxon>Eukaryota</taxon>
        <taxon>Metazoa</taxon>
        <taxon>Ecdysozoa</taxon>
        <taxon>Arthropoda</taxon>
        <taxon>Hexapoda</taxon>
        <taxon>Insecta</taxon>
        <taxon>Pterygota</taxon>
        <taxon>Neoptera</taxon>
        <taxon>Paraneoptera</taxon>
        <taxon>Hemiptera</taxon>
        <taxon>Sternorrhyncha</taxon>
        <taxon>Psylloidea</taxon>
        <taxon>Psyllidae</taxon>
        <taxon>Diaphorininae</taxon>
        <taxon>Diaphorina</taxon>
    </lineage>
</organism>
<protein>
    <submittedName>
        <fullName evidence="12">Peroxisomal membrane protein PMP34</fullName>
    </submittedName>
</protein>
<sequence>MVKSLYTSNFVYFYSFHALKSVKGSGGESSIVTDLCLSSIAGIINVLTTTPLWVVNTRLKVSNQYSGLLHGLNKIYKEEGASALWKGTFASIILVSNPAIQMSVYELLKRYSVDIKDSSLKFFVLAAMSKIVSTLVTYPVQIAQNVQRISKTNKEDSPRTKKMTPESMIDILVYIFKYVT</sequence>
<gene>
    <name evidence="12" type="primary">LOC103506205</name>
</gene>
<evidence type="ECO:0000313" key="12">
    <source>
        <dbReference type="RefSeq" id="XP_026677136.1"/>
    </source>
</evidence>
<accession>A0A3Q0ILG9</accession>
<comment type="similarity">
    <text evidence="2 10">Belongs to the mitochondrial carrier (TC 2.A.29) family.</text>
</comment>
<dbReference type="AlphaFoldDB" id="A0A3Q0ILG9"/>
<dbReference type="InterPro" id="IPR052217">
    <property type="entry name" value="Mito/Peroxisomal_Carrier"/>
</dbReference>
<dbReference type="InterPro" id="IPR018108">
    <property type="entry name" value="MCP_transmembrane"/>
</dbReference>
<comment type="subcellular location">
    <subcellularLocation>
        <location evidence="1">Peroxisome membrane</location>
        <topology evidence="1">Multi-pass membrane protein</topology>
    </subcellularLocation>
</comment>
<evidence type="ECO:0000256" key="5">
    <source>
        <dbReference type="ARBA" id="ARBA00022737"/>
    </source>
</evidence>
<dbReference type="InterPro" id="IPR023395">
    <property type="entry name" value="MCP_dom_sf"/>
</dbReference>
<evidence type="ECO:0000256" key="7">
    <source>
        <dbReference type="ARBA" id="ARBA00023136"/>
    </source>
</evidence>
<dbReference type="GO" id="GO:0015230">
    <property type="term" value="F:FAD transmembrane transporter activity"/>
    <property type="evidence" value="ECO:0007669"/>
    <property type="project" value="TreeGrafter"/>
</dbReference>
<keyword evidence="8" id="KW-0576">Peroxisome</keyword>
<keyword evidence="5" id="KW-0677">Repeat</keyword>
<dbReference type="SUPFAM" id="SSF103506">
    <property type="entry name" value="Mitochondrial carrier"/>
    <property type="match status" value="1"/>
</dbReference>
<evidence type="ECO:0000256" key="2">
    <source>
        <dbReference type="ARBA" id="ARBA00006375"/>
    </source>
</evidence>
<evidence type="ECO:0000256" key="4">
    <source>
        <dbReference type="ARBA" id="ARBA00022692"/>
    </source>
</evidence>
<dbReference type="Gene3D" id="1.50.40.10">
    <property type="entry name" value="Mitochondrial carrier domain"/>
    <property type="match status" value="1"/>
</dbReference>
<keyword evidence="11" id="KW-1185">Reference proteome</keyword>
<dbReference type="GO" id="GO:0044610">
    <property type="term" value="F:FMN transmembrane transporter activity"/>
    <property type="evidence" value="ECO:0007669"/>
    <property type="project" value="TreeGrafter"/>
</dbReference>
<dbReference type="GO" id="GO:0005347">
    <property type="term" value="F:ATP transmembrane transporter activity"/>
    <property type="evidence" value="ECO:0007669"/>
    <property type="project" value="TreeGrafter"/>
</dbReference>
<evidence type="ECO:0000256" key="6">
    <source>
        <dbReference type="ARBA" id="ARBA00022989"/>
    </source>
</evidence>
<keyword evidence="7 9" id="KW-0472">Membrane</keyword>
<dbReference type="GO" id="GO:0015217">
    <property type="term" value="F:ADP transmembrane transporter activity"/>
    <property type="evidence" value="ECO:0007669"/>
    <property type="project" value="TreeGrafter"/>
</dbReference>
<dbReference type="PANTHER" id="PTHR45939">
    <property type="entry name" value="PEROXISOMAL MEMBRANE PROTEIN PMP34-RELATED"/>
    <property type="match status" value="1"/>
</dbReference>
<dbReference type="KEGG" id="dci:103506205"/>
<keyword evidence="4 9" id="KW-0812">Transmembrane</keyword>
<dbReference type="Pfam" id="PF00153">
    <property type="entry name" value="Mito_carr"/>
    <property type="match status" value="1"/>
</dbReference>
<dbReference type="GO" id="GO:0005778">
    <property type="term" value="C:peroxisomal membrane"/>
    <property type="evidence" value="ECO:0007669"/>
    <property type="project" value="UniProtKB-SubCell"/>
</dbReference>
<dbReference type="GO" id="GO:0015228">
    <property type="term" value="F:coenzyme A transmembrane transporter activity"/>
    <property type="evidence" value="ECO:0007669"/>
    <property type="project" value="TreeGrafter"/>
</dbReference>
<proteinExistence type="inferred from homology"/>
<dbReference type="PaxDb" id="121845-A0A3Q0ILG9"/>
<dbReference type="PANTHER" id="PTHR45939:SF5">
    <property type="entry name" value="PEROXISOMAL MEMBRANE PROTEIN PMP34"/>
    <property type="match status" value="1"/>
</dbReference>
<dbReference type="GeneID" id="103506205"/>
<keyword evidence="6" id="KW-1133">Transmembrane helix</keyword>
<feature type="repeat" description="Solcar" evidence="9">
    <location>
        <begin position="29"/>
        <end position="111"/>
    </location>
</feature>
<dbReference type="CTD" id="38532"/>
<reference evidence="12" key="1">
    <citation type="submission" date="2025-08" db="UniProtKB">
        <authorList>
            <consortium name="RefSeq"/>
        </authorList>
    </citation>
    <scope>IDENTIFICATION</scope>
</reference>
<evidence type="ECO:0000256" key="3">
    <source>
        <dbReference type="ARBA" id="ARBA00022448"/>
    </source>
</evidence>
<dbReference type="Proteomes" id="UP000079169">
    <property type="component" value="Unplaced"/>
</dbReference>
<keyword evidence="3 10" id="KW-0813">Transport</keyword>
<dbReference type="PROSITE" id="PS50920">
    <property type="entry name" value="SOLCAR"/>
    <property type="match status" value="1"/>
</dbReference>
<name>A0A3Q0ILG9_DIACI</name>
<dbReference type="STRING" id="121845.A0A3Q0ILG9"/>
<evidence type="ECO:0000313" key="11">
    <source>
        <dbReference type="Proteomes" id="UP000079169"/>
    </source>
</evidence>
<dbReference type="RefSeq" id="XP_026677136.1">
    <property type="nucleotide sequence ID" value="XM_026821335.1"/>
</dbReference>
<evidence type="ECO:0000256" key="9">
    <source>
        <dbReference type="PROSITE-ProRule" id="PRU00282"/>
    </source>
</evidence>